<proteinExistence type="predicted"/>
<keyword evidence="2" id="KW-1185">Reference proteome</keyword>
<dbReference type="AlphaFoldDB" id="A0AA86SNP7"/>
<accession>A0AA86SNP7</accession>
<dbReference type="Gramene" id="rna-AYBTSS11_LOCUS12773">
    <property type="protein sequence ID" value="CAJ1947646.1"/>
    <property type="gene ID" value="gene-AYBTSS11_LOCUS12773"/>
</dbReference>
<protein>
    <submittedName>
        <fullName evidence="1">Uncharacterized protein</fullName>
    </submittedName>
</protein>
<feature type="non-terminal residue" evidence="1">
    <location>
        <position position="97"/>
    </location>
</feature>
<evidence type="ECO:0000313" key="2">
    <source>
        <dbReference type="Proteomes" id="UP001189624"/>
    </source>
</evidence>
<dbReference type="EMBL" id="OY731401">
    <property type="protein sequence ID" value="CAJ1947646.1"/>
    <property type="molecule type" value="Genomic_DNA"/>
</dbReference>
<reference evidence="1" key="1">
    <citation type="submission" date="2023-10" db="EMBL/GenBank/DDBJ databases">
        <authorList>
            <person name="Domelevo Entfellner J.-B."/>
        </authorList>
    </citation>
    <scope>NUCLEOTIDE SEQUENCE</scope>
</reference>
<name>A0AA86SNP7_9FABA</name>
<gene>
    <name evidence="1" type="ORF">AYBTSS11_LOCUS12773</name>
</gene>
<organism evidence="1 2">
    <name type="scientific">Sphenostylis stenocarpa</name>
    <dbReference type="NCBI Taxonomy" id="92480"/>
    <lineage>
        <taxon>Eukaryota</taxon>
        <taxon>Viridiplantae</taxon>
        <taxon>Streptophyta</taxon>
        <taxon>Embryophyta</taxon>
        <taxon>Tracheophyta</taxon>
        <taxon>Spermatophyta</taxon>
        <taxon>Magnoliopsida</taxon>
        <taxon>eudicotyledons</taxon>
        <taxon>Gunneridae</taxon>
        <taxon>Pentapetalae</taxon>
        <taxon>rosids</taxon>
        <taxon>fabids</taxon>
        <taxon>Fabales</taxon>
        <taxon>Fabaceae</taxon>
        <taxon>Papilionoideae</taxon>
        <taxon>50 kb inversion clade</taxon>
        <taxon>NPAAA clade</taxon>
        <taxon>indigoferoid/millettioid clade</taxon>
        <taxon>Phaseoleae</taxon>
        <taxon>Sphenostylis</taxon>
    </lineage>
</organism>
<dbReference type="Proteomes" id="UP001189624">
    <property type="component" value="Chromosome 4"/>
</dbReference>
<sequence length="97" mass="10896">MRLHEWLGQVARLGCGEVVEIIFQLPPRLLITTGAALLRHAQIRRPPVRAVQDARGTHVQQDDRVPRSEVVLHGPPHRVSALVAQIHRDRDSPLRTG</sequence>
<evidence type="ECO:0000313" key="1">
    <source>
        <dbReference type="EMBL" id="CAJ1947646.1"/>
    </source>
</evidence>